<sequence length="202" mass="21766">MNAAEIALIVVAGLILIAVVLVTAARRLDRLHRRENSSRATLEAQLVHRAESAIALAESGLLDPAGAMVVADAGWRAAVESERLVGEDDHSATGPGRAVGQARGLAESELSRALRTALGTPEDQRPLAATPDGATHLRTLAHHVYRVQLARRFHNDAVVQIRHVRSTWAVRLFRLAGLAPMPRPFEMDDEVDVLDPGPDVTP</sequence>
<evidence type="ECO:0008006" key="4">
    <source>
        <dbReference type="Google" id="ProtNLM"/>
    </source>
</evidence>
<keyword evidence="3" id="KW-1185">Reference proteome</keyword>
<dbReference type="Proteomes" id="UP000593758">
    <property type="component" value="Chromosome"/>
</dbReference>
<dbReference type="AlphaFoldDB" id="A0A7M1SPF4"/>
<dbReference type="KEGG" id="halt:IM660_10055"/>
<accession>A0A7M1SPF4</accession>
<dbReference type="EMBL" id="CP063169">
    <property type="protein sequence ID" value="QOR69087.1"/>
    <property type="molecule type" value="Genomic_DNA"/>
</dbReference>
<dbReference type="RefSeq" id="WP_193495176.1">
    <property type="nucleotide sequence ID" value="NZ_CP063169.1"/>
</dbReference>
<evidence type="ECO:0000313" key="2">
    <source>
        <dbReference type="EMBL" id="QOR69087.1"/>
    </source>
</evidence>
<feature type="transmembrane region" description="Helical" evidence="1">
    <location>
        <begin position="6"/>
        <end position="25"/>
    </location>
</feature>
<protein>
    <recommendedName>
        <fullName evidence="4">LemA family protein</fullName>
    </recommendedName>
</protein>
<name>A0A7M1SPF4_9MICO</name>
<proteinExistence type="predicted"/>
<reference evidence="2 3" key="1">
    <citation type="submission" date="2020-10" db="EMBL/GenBank/DDBJ databases">
        <title>Haloactinobacterium sp. RN3S43, a bacterium isolated from saline soil.</title>
        <authorList>
            <person name="Sun J.-Q."/>
        </authorList>
    </citation>
    <scope>NUCLEOTIDE SEQUENCE [LARGE SCALE GENOMIC DNA]</scope>
    <source>
        <strain evidence="2 3">RN3S43</strain>
    </source>
</reference>
<keyword evidence="1" id="KW-0812">Transmembrane</keyword>
<evidence type="ECO:0000256" key="1">
    <source>
        <dbReference type="SAM" id="Phobius"/>
    </source>
</evidence>
<evidence type="ECO:0000313" key="3">
    <source>
        <dbReference type="Proteomes" id="UP000593758"/>
    </source>
</evidence>
<keyword evidence="1" id="KW-1133">Transmembrane helix</keyword>
<organism evidence="2 3">
    <name type="scientific">Ruania alkalisoli</name>
    <dbReference type="NCBI Taxonomy" id="2779775"/>
    <lineage>
        <taxon>Bacteria</taxon>
        <taxon>Bacillati</taxon>
        <taxon>Actinomycetota</taxon>
        <taxon>Actinomycetes</taxon>
        <taxon>Micrococcales</taxon>
        <taxon>Ruaniaceae</taxon>
        <taxon>Ruania</taxon>
    </lineage>
</organism>
<gene>
    <name evidence="2" type="ORF">IM660_10055</name>
</gene>
<keyword evidence="1" id="KW-0472">Membrane</keyword>